<protein>
    <submittedName>
        <fullName evidence="5">Response regulator transcription factor</fullName>
    </submittedName>
</protein>
<dbReference type="SMART" id="SM00421">
    <property type="entry name" value="HTH_LUXR"/>
    <property type="match status" value="1"/>
</dbReference>
<evidence type="ECO:0000256" key="2">
    <source>
        <dbReference type="ARBA" id="ARBA00023125"/>
    </source>
</evidence>
<evidence type="ECO:0000259" key="4">
    <source>
        <dbReference type="PROSITE" id="PS50043"/>
    </source>
</evidence>
<dbReference type="InterPro" id="IPR000792">
    <property type="entry name" value="Tscrpt_reg_LuxR_C"/>
</dbReference>
<gene>
    <name evidence="5" type="ORF">ACFSO8_06765</name>
</gene>
<keyword evidence="6" id="KW-1185">Reference proteome</keyword>
<evidence type="ECO:0000256" key="3">
    <source>
        <dbReference type="ARBA" id="ARBA00023163"/>
    </source>
</evidence>
<proteinExistence type="predicted"/>
<dbReference type="EMBL" id="JBHULG010000002">
    <property type="protein sequence ID" value="MFD2545158.1"/>
    <property type="molecule type" value="Genomic_DNA"/>
</dbReference>
<dbReference type="CDD" id="cd06170">
    <property type="entry name" value="LuxR_C_like"/>
    <property type="match status" value="1"/>
</dbReference>
<feature type="domain" description="HTH luxR-type" evidence="4">
    <location>
        <begin position="195"/>
        <end position="260"/>
    </location>
</feature>
<dbReference type="PRINTS" id="PR00038">
    <property type="entry name" value="HTHLUXR"/>
</dbReference>
<evidence type="ECO:0000256" key="1">
    <source>
        <dbReference type="ARBA" id="ARBA00023015"/>
    </source>
</evidence>
<dbReference type="InterPro" id="IPR036388">
    <property type="entry name" value="WH-like_DNA-bd_sf"/>
</dbReference>
<comment type="caution">
    <text evidence="5">The sequence shown here is derived from an EMBL/GenBank/DDBJ whole genome shotgun (WGS) entry which is preliminary data.</text>
</comment>
<keyword evidence="2" id="KW-0238">DNA-binding</keyword>
<dbReference type="PANTHER" id="PTHR44688:SF16">
    <property type="entry name" value="DNA-BINDING TRANSCRIPTIONAL ACTIVATOR DEVR_DOSR"/>
    <property type="match status" value="1"/>
</dbReference>
<dbReference type="InterPro" id="IPR016032">
    <property type="entry name" value="Sig_transdc_resp-reg_C-effctor"/>
</dbReference>
<evidence type="ECO:0000313" key="5">
    <source>
        <dbReference type="EMBL" id="MFD2545158.1"/>
    </source>
</evidence>
<evidence type="ECO:0000313" key="6">
    <source>
        <dbReference type="Proteomes" id="UP001597394"/>
    </source>
</evidence>
<dbReference type="Proteomes" id="UP001597394">
    <property type="component" value="Unassembled WGS sequence"/>
</dbReference>
<name>A0ABW5K9W5_9FLAO</name>
<sequence length="262" mass="30682">MDSKKLPLQTQSFHPLIEIWEHTQIFHREITKLKSPPLKKVFSDFIAVGPYYHYTIDVASGTIRNVHENILKMHGIQEIPNTLSEIIALIHPDDLHFVLEAERMCYEKVQEIGREHLLQLKTSYCFRMQTDKNKYELFHHQAIHTHITEEIKVAQTINIHTNIQHITSCNNYTALVTGIGERDDFYQIQFLSPNRNQLAQRFTKREIEIIKLIANGFNTRKISELLNISHYTVETHRKKILGKTECRNSSELTRMALEQGII</sequence>
<dbReference type="RefSeq" id="WP_255928951.1">
    <property type="nucleotide sequence ID" value="NZ_JANFQP010000002.1"/>
</dbReference>
<dbReference type="PANTHER" id="PTHR44688">
    <property type="entry name" value="DNA-BINDING TRANSCRIPTIONAL ACTIVATOR DEVR_DOSR"/>
    <property type="match status" value="1"/>
</dbReference>
<dbReference type="SUPFAM" id="SSF46894">
    <property type="entry name" value="C-terminal effector domain of the bipartite response regulators"/>
    <property type="match status" value="1"/>
</dbReference>
<keyword evidence="1" id="KW-0805">Transcription regulation</keyword>
<dbReference type="Gene3D" id="3.30.450.20">
    <property type="entry name" value="PAS domain"/>
    <property type="match status" value="1"/>
</dbReference>
<accession>A0ABW5K9W5</accession>
<dbReference type="Gene3D" id="1.10.10.10">
    <property type="entry name" value="Winged helix-like DNA-binding domain superfamily/Winged helix DNA-binding domain"/>
    <property type="match status" value="1"/>
</dbReference>
<dbReference type="Pfam" id="PF00196">
    <property type="entry name" value="GerE"/>
    <property type="match status" value="1"/>
</dbReference>
<keyword evidence="3" id="KW-0804">Transcription</keyword>
<organism evidence="5 6">
    <name type="scientific">Kaistella montana</name>
    <dbReference type="NCBI Taxonomy" id="1849733"/>
    <lineage>
        <taxon>Bacteria</taxon>
        <taxon>Pseudomonadati</taxon>
        <taxon>Bacteroidota</taxon>
        <taxon>Flavobacteriia</taxon>
        <taxon>Flavobacteriales</taxon>
        <taxon>Weeksellaceae</taxon>
        <taxon>Chryseobacterium group</taxon>
        <taxon>Kaistella</taxon>
    </lineage>
</organism>
<dbReference type="PROSITE" id="PS50043">
    <property type="entry name" value="HTH_LUXR_2"/>
    <property type="match status" value="1"/>
</dbReference>
<reference evidence="6" key="1">
    <citation type="journal article" date="2019" name="Int. J. Syst. Evol. Microbiol.">
        <title>The Global Catalogue of Microorganisms (GCM) 10K type strain sequencing project: providing services to taxonomists for standard genome sequencing and annotation.</title>
        <authorList>
            <consortium name="The Broad Institute Genomics Platform"/>
            <consortium name="The Broad Institute Genome Sequencing Center for Infectious Disease"/>
            <person name="Wu L."/>
            <person name="Ma J."/>
        </authorList>
    </citation>
    <scope>NUCLEOTIDE SEQUENCE [LARGE SCALE GENOMIC DNA]</scope>
    <source>
        <strain evidence="6">KCTC 52204</strain>
    </source>
</reference>